<organism evidence="3 4">
    <name type="scientific">Lithospermum erythrorhizon</name>
    <name type="common">Purple gromwell</name>
    <name type="synonym">Lithospermum officinale var. erythrorhizon</name>
    <dbReference type="NCBI Taxonomy" id="34254"/>
    <lineage>
        <taxon>Eukaryota</taxon>
        <taxon>Viridiplantae</taxon>
        <taxon>Streptophyta</taxon>
        <taxon>Embryophyta</taxon>
        <taxon>Tracheophyta</taxon>
        <taxon>Spermatophyta</taxon>
        <taxon>Magnoliopsida</taxon>
        <taxon>eudicotyledons</taxon>
        <taxon>Gunneridae</taxon>
        <taxon>Pentapetalae</taxon>
        <taxon>asterids</taxon>
        <taxon>lamiids</taxon>
        <taxon>Boraginales</taxon>
        <taxon>Boraginaceae</taxon>
        <taxon>Boraginoideae</taxon>
        <taxon>Lithospermeae</taxon>
        <taxon>Lithospermum</taxon>
    </lineage>
</organism>
<protein>
    <submittedName>
        <fullName evidence="3">Scaffold/adaptor protein</fullName>
    </submittedName>
</protein>
<dbReference type="GO" id="GO:0030427">
    <property type="term" value="C:site of polarized growth"/>
    <property type="evidence" value="ECO:0007669"/>
    <property type="project" value="TreeGrafter"/>
</dbReference>
<sequence length="160" mass="18515">MLSNILASLADGGKGQWPPLVAEPVLNIWLLYLLVTWRRCCISHKFWFLGDDVVFLTNFGPHMDQLRERSHRSMALDCLHRILRFYMSIYSNSQPTTRVWDCLDSVSTQLLMLLRKGLLTLDTQHDKLVGFCVTIAEHNLDFTINHMVLELLKQDSHCEA</sequence>
<accession>A0AAV3R317</accession>
<dbReference type="InterPro" id="IPR039867">
    <property type="entry name" value="Furry/Tao3/Mor2"/>
</dbReference>
<evidence type="ECO:0000313" key="3">
    <source>
        <dbReference type="EMBL" id="GAA0169626.1"/>
    </source>
</evidence>
<dbReference type="EMBL" id="BAABME010024164">
    <property type="protein sequence ID" value="GAA0169626.1"/>
    <property type="molecule type" value="Genomic_DNA"/>
</dbReference>
<keyword evidence="4" id="KW-1185">Reference proteome</keyword>
<proteinExistence type="predicted"/>
<gene>
    <name evidence="3" type="ORF">LIER_40795</name>
</gene>
<dbReference type="PANTHER" id="PTHR12295">
    <property type="entry name" value="FURRY-RELATED"/>
    <property type="match status" value="1"/>
</dbReference>
<dbReference type="Pfam" id="PF14222">
    <property type="entry name" value="MOR2-PAG1_N"/>
    <property type="match status" value="1"/>
</dbReference>
<keyword evidence="1" id="KW-0472">Membrane</keyword>
<name>A0AAV3R317_LITER</name>
<comment type="caution">
    <text evidence="3">The sequence shown here is derived from an EMBL/GenBank/DDBJ whole genome shotgun (WGS) entry which is preliminary data.</text>
</comment>
<keyword evidence="1" id="KW-1133">Transmembrane helix</keyword>
<evidence type="ECO:0000259" key="2">
    <source>
        <dbReference type="Pfam" id="PF14222"/>
    </source>
</evidence>
<feature type="domain" description="Cell morphogenesis protein N-terminal" evidence="2">
    <location>
        <begin position="41"/>
        <end position="156"/>
    </location>
</feature>
<dbReference type="PANTHER" id="PTHR12295:SF30">
    <property type="entry name" value="PROTEIN FURRY"/>
    <property type="match status" value="1"/>
</dbReference>
<dbReference type="Proteomes" id="UP001454036">
    <property type="component" value="Unassembled WGS sequence"/>
</dbReference>
<dbReference type="InterPro" id="IPR025614">
    <property type="entry name" value="Cell_morpho_N"/>
</dbReference>
<dbReference type="GO" id="GO:0000902">
    <property type="term" value="P:cell morphogenesis"/>
    <property type="evidence" value="ECO:0007669"/>
    <property type="project" value="InterPro"/>
</dbReference>
<feature type="transmembrane region" description="Helical" evidence="1">
    <location>
        <begin position="20"/>
        <end position="37"/>
    </location>
</feature>
<evidence type="ECO:0000256" key="1">
    <source>
        <dbReference type="SAM" id="Phobius"/>
    </source>
</evidence>
<evidence type="ECO:0000313" key="4">
    <source>
        <dbReference type="Proteomes" id="UP001454036"/>
    </source>
</evidence>
<dbReference type="GO" id="GO:0005938">
    <property type="term" value="C:cell cortex"/>
    <property type="evidence" value="ECO:0007669"/>
    <property type="project" value="TreeGrafter"/>
</dbReference>
<reference evidence="3 4" key="1">
    <citation type="submission" date="2024-01" db="EMBL/GenBank/DDBJ databases">
        <title>The complete chloroplast genome sequence of Lithospermum erythrorhizon: insights into the phylogenetic relationship among Boraginaceae species and the maternal lineages of purple gromwells.</title>
        <authorList>
            <person name="Okada T."/>
            <person name="Watanabe K."/>
        </authorList>
    </citation>
    <scope>NUCLEOTIDE SEQUENCE [LARGE SCALE GENOMIC DNA]</scope>
</reference>
<dbReference type="AlphaFoldDB" id="A0AAV3R317"/>
<keyword evidence="1" id="KW-0812">Transmembrane</keyword>